<keyword evidence="10" id="KW-0472">Membrane</keyword>
<evidence type="ECO:0000256" key="1">
    <source>
        <dbReference type="ARBA" id="ARBA00003195"/>
    </source>
</evidence>
<dbReference type="GO" id="GO:0006120">
    <property type="term" value="P:mitochondrial electron transport, NADH to ubiquinone"/>
    <property type="evidence" value="ECO:0007669"/>
    <property type="project" value="InterPro"/>
</dbReference>
<comment type="subunit">
    <text evidence="4">Complex I is composed of 45 different subunits.</text>
</comment>
<protein>
    <recommendedName>
        <fullName evidence="5">NADH dehydrogenase [ubiquinone] 1 alpha subcomplex subunit 11</fullName>
    </recommendedName>
    <alternativeName>
        <fullName evidence="11">Complex I-B14.7</fullName>
    </alternativeName>
    <alternativeName>
        <fullName evidence="12">NADH-ubiquinone oxidoreductase subunit B14.7</fullName>
    </alternativeName>
</protein>
<evidence type="ECO:0000256" key="2">
    <source>
        <dbReference type="ARBA" id="ARBA00004292"/>
    </source>
</evidence>
<evidence type="ECO:0000256" key="8">
    <source>
        <dbReference type="ARBA" id="ARBA00022989"/>
    </source>
</evidence>
<proteinExistence type="inferred from homology"/>
<reference evidence="13 14" key="1">
    <citation type="submission" date="2018-10" db="EMBL/GenBank/DDBJ databases">
        <title>Improved assembly of the deer mouse Peromyscus maniculatus genome.</title>
        <authorList>
            <person name="Lassance J.-M."/>
            <person name="Hoekstra H.E."/>
        </authorList>
    </citation>
    <scope>NUCLEOTIDE SEQUENCE [LARGE SCALE GENOMIC DNA]</scope>
</reference>
<reference evidence="13" key="2">
    <citation type="submission" date="2025-08" db="UniProtKB">
        <authorList>
            <consortium name="Ensembl"/>
        </authorList>
    </citation>
    <scope>IDENTIFICATION</scope>
</reference>
<evidence type="ECO:0000256" key="4">
    <source>
        <dbReference type="ARBA" id="ARBA00011533"/>
    </source>
</evidence>
<evidence type="ECO:0000256" key="7">
    <source>
        <dbReference type="ARBA" id="ARBA00022792"/>
    </source>
</evidence>
<dbReference type="GeneTree" id="ENSGT01040000243062"/>
<dbReference type="GO" id="GO:0005743">
    <property type="term" value="C:mitochondrial inner membrane"/>
    <property type="evidence" value="ECO:0007669"/>
    <property type="project" value="UniProtKB-SubCell"/>
</dbReference>
<dbReference type="InterPro" id="IPR039205">
    <property type="entry name" value="NDUFA11"/>
</dbReference>
<dbReference type="PANTHER" id="PTHR21382">
    <property type="entry name" value="NADH-UBIQUINONE OXIDOREDUCTASE SUBUNIT"/>
    <property type="match status" value="1"/>
</dbReference>
<dbReference type="Proteomes" id="UP000694547">
    <property type="component" value="Chromosome 2"/>
</dbReference>
<evidence type="ECO:0000256" key="9">
    <source>
        <dbReference type="ARBA" id="ARBA00023128"/>
    </source>
</evidence>
<keyword evidence="7" id="KW-0999">Mitochondrion inner membrane</keyword>
<reference evidence="13" key="3">
    <citation type="submission" date="2025-09" db="UniProtKB">
        <authorList>
            <consortium name="Ensembl"/>
        </authorList>
    </citation>
    <scope>IDENTIFICATION</scope>
</reference>
<evidence type="ECO:0000256" key="11">
    <source>
        <dbReference type="ARBA" id="ARBA00030608"/>
    </source>
</evidence>
<keyword evidence="8" id="KW-1133">Transmembrane helix</keyword>
<name>A0A8C8W860_PERMB</name>
<evidence type="ECO:0000256" key="5">
    <source>
        <dbReference type="ARBA" id="ARBA00018191"/>
    </source>
</evidence>
<evidence type="ECO:0000256" key="10">
    <source>
        <dbReference type="ARBA" id="ARBA00023136"/>
    </source>
</evidence>
<evidence type="ECO:0000313" key="14">
    <source>
        <dbReference type="Proteomes" id="UP000694547"/>
    </source>
</evidence>
<sequence>MQTDKHRSQCFFDHNHQISNSTHCHHKTYITTALGGLMSNRLSLQRLLNPADSHLEARAWPGRYTCTAAAVGAMFGIKPDDPLNYFIGGCAGGLILGAYAHRYGTVTVGCIYMGTTATLFKIGKLEGWEFSATPKSVSRSLVANKHCVSLCPQKEKKKKKSFEACPGGLPWCQGERTALPSYYGKQMYGVVWKRDRGRMIHMSCGERQN</sequence>
<keyword evidence="9" id="KW-0496">Mitochondrion</keyword>
<evidence type="ECO:0000313" key="13">
    <source>
        <dbReference type="Ensembl" id="ENSPEMP00000037165.1"/>
    </source>
</evidence>
<organism evidence="13 14">
    <name type="scientific">Peromyscus maniculatus bairdii</name>
    <name type="common">Prairie deer mouse</name>
    <dbReference type="NCBI Taxonomy" id="230844"/>
    <lineage>
        <taxon>Eukaryota</taxon>
        <taxon>Metazoa</taxon>
        <taxon>Chordata</taxon>
        <taxon>Craniata</taxon>
        <taxon>Vertebrata</taxon>
        <taxon>Euteleostomi</taxon>
        <taxon>Mammalia</taxon>
        <taxon>Eutheria</taxon>
        <taxon>Euarchontoglires</taxon>
        <taxon>Glires</taxon>
        <taxon>Rodentia</taxon>
        <taxon>Myomorpha</taxon>
        <taxon>Muroidea</taxon>
        <taxon>Cricetidae</taxon>
        <taxon>Neotominae</taxon>
        <taxon>Peromyscus</taxon>
    </lineage>
</organism>
<comment type="subcellular location">
    <subcellularLocation>
        <location evidence="2">Mitochondrion inner membrane</location>
        <topology evidence="2">Multi-pass membrane protein</topology>
        <orientation evidence="2">Matrix side</orientation>
    </subcellularLocation>
</comment>
<dbReference type="PANTHER" id="PTHR21382:SF1">
    <property type="entry name" value="NADH DEHYDROGENASE [UBIQUINONE] 1 ALPHA SUBCOMPLEX SUBUNIT 11"/>
    <property type="match status" value="1"/>
</dbReference>
<dbReference type="GO" id="GO:0045271">
    <property type="term" value="C:respiratory chain complex I"/>
    <property type="evidence" value="ECO:0007669"/>
    <property type="project" value="InterPro"/>
</dbReference>
<keyword evidence="14" id="KW-1185">Reference proteome</keyword>
<evidence type="ECO:0000256" key="6">
    <source>
        <dbReference type="ARBA" id="ARBA00022692"/>
    </source>
</evidence>
<comment type="function">
    <text evidence="1">Accessory subunit of the mitochondrial membrane respiratory chain NADH dehydrogenase (Complex I), that is believed not to be involved in catalysis. Complex I functions in the transfer of electrons from NADH to the respiratory chain. The immediate electron acceptor for the enzyme is believed to be ubiquinone.</text>
</comment>
<dbReference type="Ensembl" id="ENSPEMT00000035405.1">
    <property type="protein sequence ID" value="ENSPEMP00000037165.1"/>
    <property type="gene ID" value="ENSPEMG00000024780.1"/>
</dbReference>
<comment type="similarity">
    <text evidence="3">Belongs to the complex I NDUFA11 subunit family.</text>
</comment>
<keyword evidence="6" id="KW-0812">Transmembrane</keyword>
<evidence type="ECO:0000256" key="3">
    <source>
        <dbReference type="ARBA" id="ARBA00008699"/>
    </source>
</evidence>
<dbReference type="AlphaFoldDB" id="A0A8C8W860"/>
<evidence type="ECO:0000256" key="12">
    <source>
        <dbReference type="ARBA" id="ARBA00031497"/>
    </source>
</evidence>
<accession>A0A8C8W860</accession>